<evidence type="ECO:0000256" key="1">
    <source>
        <dbReference type="SAM" id="Phobius"/>
    </source>
</evidence>
<reference evidence="2" key="1">
    <citation type="submission" date="2020-06" db="EMBL/GenBank/DDBJ databases">
        <title>Complete mitochondrial genomes of the freshwater mussels Amblema plicata #(Say, 1817), Pleurobema oviforme (Conrad, 1834) and Popenaias popeii (Lea, 1857)# (Bivalvia: Unionidae: Ambleminae).</title>
        <authorList>
            <person name="Teiga-Teixeira J."/>
            <person name="Froufe E."/>
            <person name="Gomes-dos-Santos A."/>
            <person name="Bogan A.E."/>
            <person name="Karatayev A."/>
            <person name="Burlakova L."/>
            <person name="Aldridge D.C."/>
            <person name="Bolotov I.N."/>
            <person name="Vikhrev I.V."/>
            <person name="Teixeira A."/>
            <person name="Varandas S."/>
            <person name="Zanatta D.T."/>
            <person name="Lopes-Lima M."/>
        </authorList>
    </citation>
    <scope>NUCLEOTIDE SEQUENCE</scope>
    <source>
        <strain evidence="2">BIV2448</strain>
    </source>
</reference>
<protein>
    <submittedName>
        <fullName evidence="2">ATP synthase F0 subunit 8</fullName>
    </submittedName>
</protein>
<name>A0A7D6C0C2_AMBPL</name>
<proteinExistence type="predicted"/>
<keyword evidence="1" id="KW-0812">Transmembrane</keyword>
<keyword evidence="2" id="KW-0496">Mitochondrion</keyword>
<accession>A0A7D6C0C2</accession>
<sequence>MPQLSPMSWVLVFGILLVCVVLFMLSVWWSAGGEYKVVSKAKMSGAVGVGASAVKWGFNKKFGLGSRK</sequence>
<organism evidence="2">
    <name type="scientific">Amblema plicata</name>
    <name type="common">Threeridge mussel</name>
    <name type="synonym">Freshwater mussel</name>
    <dbReference type="NCBI Taxonomy" id="52360"/>
    <lineage>
        <taxon>Eukaryota</taxon>
        <taxon>Metazoa</taxon>
        <taxon>Spiralia</taxon>
        <taxon>Lophotrochozoa</taxon>
        <taxon>Mollusca</taxon>
        <taxon>Bivalvia</taxon>
        <taxon>Autobranchia</taxon>
        <taxon>Heteroconchia</taxon>
        <taxon>Palaeoheterodonta</taxon>
        <taxon>Unionida</taxon>
        <taxon>Unionoidea</taxon>
        <taxon>Unionidae</taxon>
        <taxon>Ambleminae</taxon>
        <taxon>Amblemini</taxon>
        <taxon>Amblema</taxon>
    </lineage>
</organism>
<keyword evidence="1" id="KW-0472">Membrane</keyword>
<evidence type="ECO:0000313" key="2">
    <source>
        <dbReference type="EMBL" id="QLJ92867.1"/>
    </source>
</evidence>
<keyword evidence="1" id="KW-1133">Transmembrane helix</keyword>
<geneLocation type="mitochondrion" evidence="2"/>
<dbReference type="GeneID" id="58118267"/>
<gene>
    <name evidence="2" type="primary">atp8</name>
</gene>
<dbReference type="RefSeq" id="YP_009913055.1">
    <property type="nucleotide sequence ID" value="NC_050056.1"/>
</dbReference>
<dbReference type="EMBL" id="MT648774">
    <property type="protein sequence ID" value="QLJ92867.1"/>
    <property type="molecule type" value="Genomic_DNA"/>
</dbReference>
<feature type="transmembrane region" description="Helical" evidence="1">
    <location>
        <begin position="7"/>
        <end position="29"/>
    </location>
</feature>
<dbReference type="AlphaFoldDB" id="A0A7D6C0C2"/>